<evidence type="ECO:0000256" key="1">
    <source>
        <dbReference type="ARBA" id="ARBA00001938"/>
    </source>
</evidence>
<evidence type="ECO:0000259" key="18">
    <source>
        <dbReference type="PROSITE" id="PS50968"/>
    </source>
</evidence>
<evidence type="ECO:0000256" key="6">
    <source>
        <dbReference type="ARBA" id="ARBA00022823"/>
    </source>
</evidence>
<dbReference type="NCBIfam" id="TIGR01350">
    <property type="entry name" value="lipoamide_DH"/>
    <property type="match status" value="1"/>
</dbReference>
<comment type="similarity">
    <text evidence="2 16">Belongs to the class-I pyridine nucleotide-disulfide oxidoreductase family.</text>
</comment>
<sequence>MNLWEAMTVSNIVTIEVPDIGDFKDVEIIEVLISPGDRIEAETPLITLESDKATMEVPSPQAGLVKELKVTVGDKVSMGSLIASMEIETSANATDKAGDAPSVTGKAPTKVSTSEADGQKAIASSDIQTEVLVLGAGPGGYSAAFRAADLGKKTVLVERYQALGGVCLNVGCIPSKAYLHAANILDETRRMADHGVIFGEPTIEIAKLAAWKDRLVGRLSKGIAGLAKQRKVQVIQGVGTFSSPNVLTVQTADGPTTIGFEHAIIAVGSRSTEIPGFPEDSRIWTSTTALELETIPKRLLVIGGGVIGLEMATFYNALGSRITIVELLDEFIPGCDGDLVGVLRKYVAKRYENIFLGTGVTGIEPREDGLMVSFSGKDAPGSDLFDAVLVSVGRTPNGKEIAPEKAGIRVDEQGFISVDKQQRTNVPHIFAIGDVVGQPMLAHKALHEAKVAAEVIAGHASQFDARTIPSVAYTDPELAWAGITENEAKAQGIAYDKGAFPWAASGRALGMGRGEGITKLLFEKDSGRVIGVGIVGPHAGDLLSEAVLALEMGADAEDLGMTIHPHPTLSETLALSAEMVAGTITDLMPPRRR</sequence>
<accession>A0A450TV97</accession>
<reference evidence="19" key="1">
    <citation type="submission" date="2019-02" db="EMBL/GenBank/DDBJ databases">
        <authorList>
            <person name="Gruber-Vodicka R. H."/>
            <person name="Seah K. B. B."/>
        </authorList>
    </citation>
    <scope>NUCLEOTIDE SEQUENCE</scope>
    <source>
        <strain evidence="19">BECK_BZ131</strain>
    </source>
</reference>
<feature type="binding site" evidence="14">
    <location>
        <position position="434"/>
    </location>
    <ligand>
        <name>FAD</name>
        <dbReference type="ChEBI" id="CHEBI:57692"/>
    </ligand>
</feature>
<keyword evidence="14" id="KW-0547">Nucleotide-binding</keyword>
<comment type="miscellaneous">
    <text evidence="16">The active site is a redox-active disulfide bond.</text>
</comment>
<dbReference type="AlphaFoldDB" id="A0A450TV97"/>
<feature type="binding site" evidence="14">
    <location>
        <position position="239"/>
    </location>
    <ligand>
        <name>FAD</name>
        <dbReference type="ChEBI" id="CHEBI:57692"/>
    </ligand>
</feature>
<feature type="binding site" evidence="14">
    <location>
        <begin position="303"/>
        <end position="310"/>
    </location>
    <ligand>
        <name>NAD(+)</name>
        <dbReference type="ChEBI" id="CHEBI:57540"/>
    </ligand>
</feature>
<dbReference type="InterPro" id="IPR000089">
    <property type="entry name" value="Biotin_lipoyl"/>
</dbReference>
<keyword evidence="10" id="KW-1015">Disulfide bond</keyword>
<evidence type="ECO:0000256" key="14">
    <source>
        <dbReference type="PIRSR" id="PIRSR000350-3"/>
    </source>
</evidence>
<dbReference type="InterPro" id="IPR003016">
    <property type="entry name" value="2-oxoA_DH_lipoyl-BS"/>
</dbReference>
<evidence type="ECO:0000256" key="4">
    <source>
        <dbReference type="ARBA" id="ARBA00016961"/>
    </source>
</evidence>
<dbReference type="PROSITE" id="PS50968">
    <property type="entry name" value="BIOTINYL_LIPOYL"/>
    <property type="match status" value="1"/>
</dbReference>
<gene>
    <name evidence="19" type="ORF">BECKFW1821C_GA0114237_104022</name>
</gene>
<dbReference type="PROSITE" id="PS00076">
    <property type="entry name" value="PYRIDINE_REDOX_1"/>
    <property type="match status" value="1"/>
</dbReference>
<dbReference type="PRINTS" id="PR00368">
    <property type="entry name" value="FADPNR"/>
</dbReference>
<evidence type="ECO:0000256" key="13">
    <source>
        <dbReference type="PIRSR" id="PIRSR000350-2"/>
    </source>
</evidence>
<dbReference type="InterPro" id="IPR004099">
    <property type="entry name" value="Pyr_nucl-diS_OxRdtase_dimer"/>
</dbReference>
<dbReference type="Gene3D" id="3.50.50.60">
    <property type="entry name" value="FAD/NAD(P)-binding domain"/>
    <property type="match status" value="2"/>
</dbReference>
<dbReference type="InterPro" id="IPR006258">
    <property type="entry name" value="Lipoamide_DH"/>
</dbReference>
<evidence type="ECO:0000256" key="16">
    <source>
        <dbReference type="RuleBase" id="RU003692"/>
    </source>
</evidence>
<protein>
    <recommendedName>
        <fullName evidence="4 16">Dihydrolipoyl dehydrogenase</fullName>
        <ecNumber evidence="3 16">1.8.1.4</ecNumber>
    </recommendedName>
</protein>
<evidence type="ECO:0000256" key="7">
    <source>
        <dbReference type="ARBA" id="ARBA00022827"/>
    </source>
</evidence>
<feature type="binding site" evidence="14">
    <location>
        <begin position="440"/>
        <end position="443"/>
    </location>
    <ligand>
        <name>FAD</name>
        <dbReference type="ChEBI" id="CHEBI:57692"/>
    </ligand>
</feature>
<feature type="binding site" evidence="14">
    <location>
        <position position="393"/>
    </location>
    <ligand>
        <name>NAD(+)</name>
        <dbReference type="ChEBI" id="CHEBI:57540"/>
    </ligand>
</feature>
<comment type="cofactor">
    <cofactor evidence="14 16">
        <name>FAD</name>
        <dbReference type="ChEBI" id="CHEBI:57692"/>
    </cofactor>
    <text evidence="14 16">Binds 1 FAD per subunit.</text>
</comment>
<dbReference type="SUPFAM" id="SSF51905">
    <property type="entry name" value="FAD/NAD(P)-binding domain"/>
    <property type="match status" value="1"/>
</dbReference>
<name>A0A450TV97_9GAMM</name>
<dbReference type="InterPro" id="IPR050151">
    <property type="entry name" value="Class-I_Pyr_Nuc-Dis_Oxidored"/>
</dbReference>
<evidence type="ECO:0000256" key="11">
    <source>
        <dbReference type="ARBA" id="ARBA00023284"/>
    </source>
</evidence>
<organism evidence="19">
    <name type="scientific">Candidatus Kentrum sp. FW</name>
    <dbReference type="NCBI Taxonomy" id="2126338"/>
    <lineage>
        <taxon>Bacteria</taxon>
        <taxon>Pseudomonadati</taxon>
        <taxon>Pseudomonadota</taxon>
        <taxon>Gammaproteobacteria</taxon>
        <taxon>Candidatus Kentrum</taxon>
    </lineage>
</organism>
<dbReference type="PANTHER" id="PTHR22912:SF160">
    <property type="entry name" value="DIHYDROLIPOYL DEHYDROGENASE"/>
    <property type="match status" value="1"/>
</dbReference>
<evidence type="ECO:0000313" key="19">
    <source>
        <dbReference type="EMBL" id="VFJ72923.1"/>
    </source>
</evidence>
<dbReference type="PIRSF" id="PIRSF000350">
    <property type="entry name" value="Mercury_reductase_MerA"/>
    <property type="match status" value="1"/>
</dbReference>
<feature type="domain" description="Lipoyl-binding" evidence="18">
    <location>
        <begin position="12"/>
        <end position="86"/>
    </location>
</feature>
<feature type="binding site" evidence="14">
    <location>
        <position position="326"/>
    </location>
    <ligand>
        <name>NAD(+)</name>
        <dbReference type="ChEBI" id="CHEBI:57540"/>
    </ligand>
</feature>
<proteinExistence type="inferred from homology"/>
<dbReference type="SUPFAM" id="SSF55424">
    <property type="entry name" value="FAD/NAD-linked reductases, dimerisation (C-terminal) domain"/>
    <property type="match status" value="1"/>
</dbReference>
<feature type="region of interest" description="Disordered" evidence="17">
    <location>
        <begin position="93"/>
        <end position="117"/>
    </location>
</feature>
<dbReference type="Gene3D" id="3.30.390.30">
    <property type="match status" value="1"/>
</dbReference>
<evidence type="ECO:0000256" key="8">
    <source>
        <dbReference type="ARBA" id="ARBA00023002"/>
    </source>
</evidence>
<dbReference type="EMBL" id="CAADFE010000040">
    <property type="protein sequence ID" value="VFJ72923.1"/>
    <property type="molecule type" value="Genomic_DNA"/>
</dbReference>
<evidence type="ECO:0000256" key="2">
    <source>
        <dbReference type="ARBA" id="ARBA00007532"/>
    </source>
</evidence>
<keyword evidence="8 16" id="KW-0560">Oxidoreductase</keyword>
<dbReference type="Gene3D" id="2.40.50.100">
    <property type="match status" value="1"/>
</dbReference>
<dbReference type="Pfam" id="PF00364">
    <property type="entry name" value="Biotin_lipoyl"/>
    <property type="match status" value="1"/>
</dbReference>
<dbReference type="PANTHER" id="PTHR22912">
    <property type="entry name" value="DISULFIDE OXIDOREDUCTASE"/>
    <property type="match status" value="1"/>
</dbReference>
<evidence type="ECO:0000256" key="15">
    <source>
        <dbReference type="PIRSR" id="PIRSR000350-4"/>
    </source>
</evidence>
<dbReference type="EC" id="1.8.1.4" evidence="3 16"/>
<dbReference type="GO" id="GO:0006103">
    <property type="term" value="P:2-oxoglutarate metabolic process"/>
    <property type="evidence" value="ECO:0007669"/>
    <property type="project" value="TreeGrafter"/>
</dbReference>
<feature type="active site" description="Proton acceptor" evidence="13">
    <location>
        <position position="566"/>
    </location>
</feature>
<dbReference type="Pfam" id="PF02852">
    <property type="entry name" value="Pyr_redox_dim"/>
    <property type="match status" value="1"/>
</dbReference>
<evidence type="ECO:0000256" key="5">
    <source>
        <dbReference type="ARBA" id="ARBA00022630"/>
    </source>
</evidence>
<evidence type="ECO:0000256" key="9">
    <source>
        <dbReference type="ARBA" id="ARBA00023027"/>
    </source>
</evidence>
<keyword evidence="9 14" id="KW-0520">NAD</keyword>
<dbReference type="SUPFAM" id="SSF51230">
    <property type="entry name" value="Single hybrid motif"/>
    <property type="match status" value="1"/>
</dbReference>
<keyword evidence="5 16" id="KW-0285">Flavoprotein</keyword>
<dbReference type="InterPro" id="IPR011053">
    <property type="entry name" value="Single_hybrid_motif"/>
</dbReference>
<dbReference type="InterPro" id="IPR012999">
    <property type="entry name" value="Pyr_OxRdtase_I_AS"/>
</dbReference>
<evidence type="ECO:0000256" key="3">
    <source>
        <dbReference type="ARBA" id="ARBA00012608"/>
    </source>
</evidence>
<keyword evidence="6" id="KW-0450">Lipoyl</keyword>
<dbReference type="InterPro" id="IPR001100">
    <property type="entry name" value="Pyr_nuc-diS_OxRdtase"/>
</dbReference>
<dbReference type="InterPro" id="IPR036188">
    <property type="entry name" value="FAD/NAD-bd_sf"/>
</dbReference>
<dbReference type="InterPro" id="IPR016156">
    <property type="entry name" value="FAD/NAD-linked_Rdtase_dimer_sf"/>
</dbReference>
<dbReference type="GO" id="GO:0004148">
    <property type="term" value="F:dihydrolipoyl dehydrogenase (NADH) activity"/>
    <property type="evidence" value="ECO:0007669"/>
    <property type="project" value="UniProtKB-EC"/>
</dbReference>
<dbReference type="CDD" id="cd06849">
    <property type="entry name" value="lipoyl_domain"/>
    <property type="match status" value="1"/>
</dbReference>
<feature type="binding site" evidence="14">
    <location>
        <position position="176"/>
    </location>
    <ligand>
        <name>FAD</name>
        <dbReference type="ChEBI" id="CHEBI:57692"/>
    </ligand>
</feature>
<comment type="cofactor">
    <cofactor evidence="1">
        <name>(R)-lipoate</name>
        <dbReference type="ChEBI" id="CHEBI:83088"/>
    </cofactor>
</comment>
<dbReference type="FunFam" id="2.40.50.100:FF:000009">
    <property type="entry name" value="Acetyltransferase component of pyruvate dehydrogenase complex"/>
    <property type="match status" value="1"/>
</dbReference>
<feature type="disulfide bond" description="Redox-active" evidence="15">
    <location>
        <begin position="167"/>
        <end position="172"/>
    </location>
</feature>
<keyword evidence="7 14" id="KW-0274">FAD</keyword>
<evidence type="ECO:0000256" key="17">
    <source>
        <dbReference type="SAM" id="MobiDB-lite"/>
    </source>
</evidence>
<comment type="catalytic activity">
    <reaction evidence="12 16">
        <text>N(6)-[(R)-dihydrolipoyl]-L-lysyl-[protein] + NAD(+) = N(6)-[(R)-lipoyl]-L-lysyl-[protein] + NADH + H(+)</text>
        <dbReference type="Rhea" id="RHEA:15045"/>
        <dbReference type="Rhea" id="RHEA-COMP:10474"/>
        <dbReference type="Rhea" id="RHEA-COMP:10475"/>
        <dbReference type="ChEBI" id="CHEBI:15378"/>
        <dbReference type="ChEBI" id="CHEBI:57540"/>
        <dbReference type="ChEBI" id="CHEBI:57945"/>
        <dbReference type="ChEBI" id="CHEBI:83099"/>
        <dbReference type="ChEBI" id="CHEBI:83100"/>
        <dbReference type="EC" id="1.8.1.4"/>
    </reaction>
</comment>
<dbReference type="Pfam" id="PF07992">
    <property type="entry name" value="Pyr_redox_2"/>
    <property type="match status" value="1"/>
</dbReference>
<evidence type="ECO:0000256" key="10">
    <source>
        <dbReference type="ARBA" id="ARBA00023157"/>
    </source>
</evidence>
<dbReference type="FunFam" id="3.30.390.30:FF:000001">
    <property type="entry name" value="Dihydrolipoyl dehydrogenase"/>
    <property type="match status" value="1"/>
</dbReference>
<dbReference type="PROSITE" id="PS00189">
    <property type="entry name" value="LIPOYL"/>
    <property type="match status" value="1"/>
</dbReference>
<dbReference type="PRINTS" id="PR00411">
    <property type="entry name" value="PNDRDTASEI"/>
</dbReference>
<keyword evidence="11 16" id="KW-0676">Redox-active center</keyword>
<dbReference type="InterPro" id="IPR023753">
    <property type="entry name" value="FAD/NAD-binding_dom"/>
</dbReference>
<dbReference type="GO" id="GO:0050660">
    <property type="term" value="F:flavin adenine dinucleotide binding"/>
    <property type="evidence" value="ECO:0007669"/>
    <property type="project" value="InterPro"/>
</dbReference>
<evidence type="ECO:0000256" key="12">
    <source>
        <dbReference type="ARBA" id="ARBA00049187"/>
    </source>
</evidence>